<dbReference type="Pfam" id="PF13843">
    <property type="entry name" value="DDE_Tnp_1_7"/>
    <property type="match status" value="1"/>
</dbReference>
<dbReference type="PANTHER" id="PTHR46599:SF3">
    <property type="entry name" value="PIGGYBAC TRANSPOSABLE ELEMENT-DERIVED PROTEIN 4"/>
    <property type="match status" value="1"/>
</dbReference>
<dbReference type="PANTHER" id="PTHR46599">
    <property type="entry name" value="PIGGYBAC TRANSPOSABLE ELEMENT-DERIVED PROTEIN 4"/>
    <property type="match status" value="1"/>
</dbReference>
<evidence type="ECO:0000313" key="3">
    <source>
        <dbReference type="RefSeq" id="XP_005107251.1"/>
    </source>
</evidence>
<dbReference type="GeneID" id="101863772"/>
<feature type="domain" description="PiggyBac transposable element-derived protein" evidence="1">
    <location>
        <begin position="1"/>
        <end position="75"/>
    </location>
</feature>
<evidence type="ECO:0000313" key="2">
    <source>
        <dbReference type="Proteomes" id="UP000694888"/>
    </source>
</evidence>
<accession>A0ABM0K2I8</accession>
<name>A0ABM0K2I8_APLCA</name>
<gene>
    <name evidence="3" type="primary">LOC101863772</name>
</gene>
<sequence>MMSTIHQAQGLVIYRPRRNPATIMKPVCVKEYTQYKGGVDRMDQISKYYTSLRRSLKWWRKLAFFLLELAATNAYVLYHKFGDPCVAHEEAMVQLVKQLVAEGKADMLEELIRRPGRPTTTGVAREARLTNCHFCDHIPSQPGANRKHPMRDCVVCNQPKKQRQRCKRKQTTFWCPDCAVVLCVPLCFRLYHTVENYQLAYRRQTQADGDT</sequence>
<dbReference type="RefSeq" id="XP_005107251.1">
    <property type="nucleotide sequence ID" value="XM_005107194.1"/>
</dbReference>
<evidence type="ECO:0000259" key="1">
    <source>
        <dbReference type="Pfam" id="PF13843"/>
    </source>
</evidence>
<proteinExistence type="predicted"/>
<protein>
    <submittedName>
        <fullName evidence="3">PiggyBac transposable element-derived protein 4-like</fullName>
    </submittedName>
</protein>
<dbReference type="InterPro" id="IPR029526">
    <property type="entry name" value="PGBD"/>
</dbReference>
<organism evidence="2 3">
    <name type="scientific">Aplysia californica</name>
    <name type="common">California sea hare</name>
    <dbReference type="NCBI Taxonomy" id="6500"/>
    <lineage>
        <taxon>Eukaryota</taxon>
        <taxon>Metazoa</taxon>
        <taxon>Spiralia</taxon>
        <taxon>Lophotrochozoa</taxon>
        <taxon>Mollusca</taxon>
        <taxon>Gastropoda</taxon>
        <taxon>Heterobranchia</taxon>
        <taxon>Euthyneura</taxon>
        <taxon>Tectipleura</taxon>
        <taxon>Aplysiida</taxon>
        <taxon>Aplysioidea</taxon>
        <taxon>Aplysiidae</taxon>
        <taxon>Aplysia</taxon>
    </lineage>
</organism>
<dbReference type="Proteomes" id="UP000694888">
    <property type="component" value="Unplaced"/>
</dbReference>
<reference evidence="3" key="1">
    <citation type="submission" date="2025-08" db="UniProtKB">
        <authorList>
            <consortium name="RefSeq"/>
        </authorList>
    </citation>
    <scope>IDENTIFICATION</scope>
</reference>
<keyword evidence="2" id="KW-1185">Reference proteome</keyword>